<dbReference type="InterPro" id="IPR025041">
    <property type="entry name" value="DUF3983"/>
</dbReference>
<dbReference type="Proteomes" id="UP000663981">
    <property type="component" value="Unassembled WGS sequence"/>
</dbReference>
<evidence type="ECO:0000313" key="2">
    <source>
        <dbReference type="Proteomes" id="UP000663981"/>
    </source>
</evidence>
<organism evidence="1 2">
    <name type="scientific">Metabacillus bambusae</name>
    <dbReference type="NCBI Taxonomy" id="2795218"/>
    <lineage>
        <taxon>Bacteria</taxon>
        <taxon>Bacillati</taxon>
        <taxon>Bacillota</taxon>
        <taxon>Bacilli</taxon>
        <taxon>Bacillales</taxon>
        <taxon>Bacillaceae</taxon>
        <taxon>Metabacillus</taxon>
    </lineage>
</organism>
<keyword evidence="2" id="KW-1185">Reference proteome</keyword>
<accession>A0ABS3N525</accession>
<comment type="caution">
    <text evidence="1">The sequence shown here is derived from an EMBL/GenBank/DDBJ whole genome shotgun (WGS) entry which is preliminary data.</text>
</comment>
<evidence type="ECO:0000313" key="1">
    <source>
        <dbReference type="EMBL" id="MBO1513245.1"/>
    </source>
</evidence>
<dbReference type="EMBL" id="JAGDEL010000012">
    <property type="protein sequence ID" value="MBO1513245.1"/>
    <property type="molecule type" value="Genomic_DNA"/>
</dbReference>
<reference evidence="1 2" key="1">
    <citation type="submission" date="2021-03" db="EMBL/GenBank/DDBJ databases">
        <title>Whole genome sequence of Metabacillus bambusae BG109.</title>
        <authorList>
            <person name="Jeong J.W."/>
        </authorList>
    </citation>
    <scope>NUCLEOTIDE SEQUENCE [LARGE SCALE GENOMIC DNA]</scope>
    <source>
        <strain evidence="1 2">BG109</strain>
    </source>
</reference>
<name>A0ABS3N525_9BACI</name>
<protein>
    <submittedName>
        <fullName evidence="1">DUF3983 domain-containing protein</fullName>
    </submittedName>
</protein>
<sequence>MANKKKAKKRLGKVIRKNSKEIDKYRVEKNWRNIFVQVGILKERE</sequence>
<dbReference type="RefSeq" id="WP_207980193.1">
    <property type="nucleotide sequence ID" value="NZ_JAGDEL010000012.1"/>
</dbReference>
<gene>
    <name evidence="1" type="ORF">I7822_16470</name>
</gene>
<dbReference type="Pfam" id="PF13137">
    <property type="entry name" value="DUF3983"/>
    <property type="match status" value="1"/>
</dbReference>
<proteinExistence type="predicted"/>